<organism evidence="1 2">
    <name type="scientific">Baudoinia panamericana (strain UAMH 10762)</name>
    <name type="common">Angels' share fungus</name>
    <name type="synonym">Baudoinia compniacensis (strain UAMH 10762)</name>
    <dbReference type="NCBI Taxonomy" id="717646"/>
    <lineage>
        <taxon>Eukaryota</taxon>
        <taxon>Fungi</taxon>
        <taxon>Dikarya</taxon>
        <taxon>Ascomycota</taxon>
        <taxon>Pezizomycotina</taxon>
        <taxon>Dothideomycetes</taxon>
        <taxon>Dothideomycetidae</taxon>
        <taxon>Mycosphaerellales</taxon>
        <taxon>Teratosphaeriaceae</taxon>
        <taxon>Baudoinia</taxon>
    </lineage>
</organism>
<dbReference type="Proteomes" id="UP000011761">
    <property type="component" value="Unassembled WGS sequence"/>
</dbReference>
<dbReference type="KEGG" id="bcom:BAUCODRAFT_333087"/>
<dbReference type="EMBL" id="KB445565">
    <property type="protein sequence ID" value="EMC91007.1"/>
    <property type="molecule type" value="Genomic_DNA"/>
</dbReference>
<evidence type="ECO:0000313" key="1">
    <source>
        <dbReference type="EMBL" id="EMC91007.1"/>
    </source>
</evidence>
<proteinExistence type="predicted"/>
<gene>
    <name evidence="1" type="ORF">BAUCODRAFT_333087</name>
</gene>
<dbReference type="HOGENOM" id="CLU_2483018_0_0_1"/>
<protein>
    <submittedName>
        <fullName evidence="1">Uncharacterized protein</fullName>
    </submittedName>
</protein>
<accession>M2LB26</accession>
<dbReference type="AlphaFoldDB" id="M2LB26"/>
<evidence type="ECO:0000313" key="2">
    <source>
        <dbReference type="Proteomes" id="UP000011761"/>
    </source>
</evidence>
<keyword evidence="2" id="KW-1185">Reference proteome</keyword>
<dbReference type="RefSeq" id="XP_007681925.1">
    <property type="nucleotide sequence ID" value="XM_007683735.1"/>
</dbReference>
<name>M2LB26_BAUPA</name>
<sequence>MSASYATLPAITLPCLSDCGLRMKQLSTVCITPLFADNMTSWHLRSYRAKMDEADNVYIARCRTLPHAAKEGGQVGGMEQRATMHTT</sequence>
<reference evidence="1 2" key="1">
    <citation type="journal article" date="2012" name="PLoS Pathog.">
        <title>Diverse lifestyles and strategies of plant pathogenesis encoded in the genomes of eighteen Dothideomycetes fungi.</title>
        <authorList>
            <person name="Ohm R.A."/>
            <person name="Feau N."/>
            <person name="Henrissat B."/>
            <person name="Schoch C.L."/>
            <person name="Horwitz B.A."/>
            <person name="Barry K.W."/>
            <person name="Condon B.J."/>
            <person name="Copeland A.C."/>
            <person name="Dhillon B."/>
            <person name="Glaser F."/>
            <person name="Hesse C.N."/>
            <person name="Kosti I."/>
            <person name="LaButti K."/>
            <person name="Lindquist E.A."/>
            <person name="Lucas S."/>
            <person name="Salamov A.A."/>
            <person name="Bradshaw R.E."/>
            <person name="Ciuffetti L."/>
            <person name="Hamelin R.C."/>
            <person name="Kema G.H.J."/>
            <person name="Lawrence C."/>
            <person name="Scott J.A."/>
            <person name="Spatafora J.W."/>
            <person name="Turgeon B.G."/>
            <person name="de Wit P.J.G.M."/>
            <person name="Zhong S."/>
            <person name="Goodwin S.B."/>
            <person name="Grigoriev I.V."/>
        </authorList>
    </citation>
    <scope>NUCLEOTIDE SEQUENCE [LARGE SCALE GENOMIC DNA]</scope>
    <source>
        <strain evidence="1 2">UAMH 10762</strain>
    </source>
</reference>
<dbReference type="GeneID" id="19112071"/>